<reference evidence="1" key="2">
    <citation type="journal article" date="2023" name="IMA Fungus">
        <title>Comparative genomic study of the Penicillium genus elucidates a diverse pangenome and 15 lateral gene transfer events.</title>
        <authorList>
            <person name="Petersen C."/>
            <person name="Sorensen T."/>
            <person name="Nielsen M.R."/>
            <person name="Sondergaard T.E."/>
            <person name="Sorensen J.L."/>
            <person name="Fitzpatrick D.A."/>
            <person name="Frisvad J.C."/>
            <person name="Nielsen K.L."/>
        </authorList>
    </citation>
    <scope>NUCLEOTIDE SEQUENCE</scope>
    <source>
        <strain evidence="1">IBT 29495</strain>
    </source>
</reference>
<evidence type="ECO:0000313" key="1">
    <source>
        <dbReference type="EMBL" id="KAJ5512872.1"/>
    </source>
</evidence>
<evidence type="ECO:0000313" key="2">
    <source>
        <dbReference type="Proteomes" id="UP001149954"/>
    </source>
</evidence>
<dbReference type="AlphaFoldDB" id="A0A9W9XZ62"/>
<name>A0A9W9XZ62_9EURO</name>
<proteinExistence type="predicted"/>
<sequence length="386" mass="44831">MPVWKRRPGNTHLVIFLLYHTTSQELEKTHRTLQESLPAMFPAEKVNESLSQGEWISETEPWYTETPDMTLELIPWDRHGMKTRLDLMDFWNEYRLWDAELRERPGIMPLIFLRKPLSDLDEPQFNVLTFKSTYTSPVIMTHMVFGDLCTNMERFGCVPVYGGGFENGPGKTGAKKLWHPEQPFFNNPPPWLPVITTGWHRIVFSLTNQLTEAGKQSLEGTMLAFDESDGSESEVDSRNEQIRPEYSLIHWKSDTDIIDGKVKDIWDIVQDLYLYPKTDGWGALYFVCVDRQFEIDQTVIHVVADKYKSDPGHDLLHHMPSSGLRGFRYRRAPAHLTYSENTNREMDHGDHYEWSVYRREGWPVLGMLPDDLLEVGAEYVDGESSL</sequence>
<organism evidence="1 2">
    <name type="scientific">Penicillium fimorum</name>
    <dbReference type="NCBI Taxonomy" id="1882269"/>
    <lineage>
        <taxon>Eukaryota</taxon>
        <taxon>Fungi</taxon>
        <taxon>Dikarya</taxon>
        <taxon>Ascomycota</taxon>
        <taxon>Pezizomycotina</taxon>
        <taxon>Eurotiomycetes</taxon>
        <taxon>Eurotiomycetidae</taxon>
        <taxon>Eurotiales</taxon>
        <taxon>Aspergillaceae</taxon>
        <taxon>Penicillium</taxon>
    </lineage>
</organism>
<accession>A0A9W9XZ62</accession>
<dbReference type="OrthoDB" id="4461621at2759"/>
<protein>
    <submittedName>
        <fullName evidence="1">Uncharacterized protein</fullName>
    </submittedName>
</protein>
<dbReference type="Proteomes" id="UP001149954">
    <property type="component" value="Unassembled WGS sequence"/>
</dbReference>
<keyword evidence="2" id="KW-1185">Reference proteome</keyword>
<reference evidence="1" key="1">
    <citation type="submission" date="2022-12" db="EMBL/GenBank/DDBJ databases">
        <authorList>
            <person name="Petersen C."/>
        </authorList>
    </citation>
    <scope>NUCLEOTIDE SEQUENCE</scope>
    <source>
        <strain evidence="1">IBT 29495</strain>
    </source>
</reference>
<gene>
    <name evidence="1" type="ORF">N7463_002424</name>
</gene>
<dbReference type="EMBL" id="JAPWDS010000002">
    <property type="protein sequence ID" value="KAJ5512872.1"/>
    <property type="molecule type" value="Genomic_DNA"/>
</dbReference>
<comment type="caution">
    <text evidence="1">The sequence shown here is derived from an EMBL/GenBank/DDBJ whole genome shotgun (WGS) entry which is preliminary data.</text>
</comment>